<proteinExistence type="predicted"/>
<feature type="non-terminal residue" evidence="2">
    <location>
        <position position="336"/>
    </location>
</feature>
<dbReference type="OrthoDB" id="129434at2759"/>
<feature type="region of interest" description="Disordered" evidence="1">
    <location>
        <begin position="1"/>
        <end position="87"/>
    </location>
</feature>
<evidence type="ECO:0000256" key="1">
    <source>
        <dbReference type="SAM" id="MobiDB-lite"/>
    </source>
</evidence>
<protein>
    <submittedName>
        <fullName evidence="2">Uncharacterized protein</fullName>
    </submittedName>
</protein>
<dbReference type="EMBL" id="NBNE01011276">
    <property type="protein sequence ID" value="OWY96745.1"/>
    <property type="molecule type" value="Genomic_DNA"/>
</dbReference>
<dbReference type="AlphaFoldDB" id="A0A225UU02"/>
<evidence type="ECO:0000313" key="3">
    <source>
        <dbReference type="Proteomes" id="UP000198211"/>
    </source>
</evidence>
<keyword evidence="3" id="KW-1185">Reference proteome</keyword>
<sequence>MPKRERSPPSSPPQLPPHKAPRSDRPVSPPPNQDRPEVEGPDGQEHQDQPEFEGPDDQEHRDQPEFEGPDDQEHQGQPEFEGPDDQELEDKLLVITTPLLRTISRPYDTSSLAFTGSPSHNSSSFTSQAQVLNPPLFPAEASIPHYSDLKLFTAAETHPWDPNIVGTVPIIAMIQATLTKRIPIPANFLFPHRVPPVRAPIPVVGYLSGLITGANVLALYRAVAPAWPASSHPINFRSQPSSTPLWRITVAYAALEEDHMIAYWESTHYLEITSVMTDADSDLFTYHQDRRQRRIRAGESWRKLLGEVVLMLRAKWADIDILPDPYSLHLPTKQDR</sequence>
<accession>A0A225UU02</accession>
<name>A0A225UU02_9STRA</name>
<reference evidence="3" key="1">
    <citation type="submission" date="2017-03" db="EMBL/GenBank/DDBJ databases">
        <title>Phytopthora megakarya and P. palmivora, two closely related causual agents of cacao black pod achieved similar genome size and gene model numbers by different mechanisms.</title>
        <authorList>
            <person name="Ali S."/>
            <person name="Shao J."/>
            <person name="Larry D.J."/>
            <person name="Kronmiller B."/>
            <person name="Shen D."/>
            <person name="Strem M.D."/>
            <person name="Melnick R.L."/>
            <person name="Guiltinan M.J."/>
            <person name="Tyler B.M."/>
            <person name="Meinhardt L.W."/>
            <person name="Bailey B.A."/>
        </authorList>
    </citation>
    <scope>NUCLEOTIDE SEQUENCE [LARGE SCALE GENOMIC DNA]</scope>
    <source>
        <strain evidence="3">zdho120</strain>
    </source>
</reference>
<dbReference type="Proteomes" id="UP000198211">
    <property type="component" value="Unassembled WGS sequence"/>
</dbReference>
<organism evidence="2 3">
    <name type="scientific">Phytophthora megakarya</name>
    <dbReference type="NCBI Taxonomy" id="4795"/>
    <lineage>
        <taxon>Eukaryota</taxon>
        <taxon>Sar</taxon>
        <taxon>Stramenopiles</taxon>
        <taxon>Oomycota</taxon>
        <taxon>Peronosporomycetes</taxon>
        <taxon>Peronosporales</taxon>
        <taxon>Peronosporaceae</taxon>
        <taxon>Phytophthora</taxon>
    </lineage>
</organism>
<feature type="compositionally biased region" description="Pro residues" evidence="1">
    <location>
        <begin position="9"/>
        <end position="18"/>
    </location>
</feature>
<gene>
    <name evidence="2" type="ORF">PHMEG_00032910</name>
</gene>
<comment type="caution">
    <text evidence="2">The sequence shown here is derived from an EMBL/GenBank/DDBJ whole genome shotgun (WGS) entry which is preliminary data.</text>
</comment>
<feature type="compositionally biased region" description="Basic and acidic residues" evidence="1">
    <location>
        <begin position="34"/>
        <end position="49"/>
    </location>
</feature>
<evidence type="ECO:0000313" key="2">
    <source>
        <dbReference type="EMBL" id="OWY96745.1"/>
    </source>
</evidence>